<evidence type="ECO:0000313" key="11">
    <source>
        <dbReference type="Proteomes" id="UP001634394"/>
    </source>
</evidence>
<dbReference type="GO" id="GO:0005787">
    <property type="term" value="C:signal peptidase complex"/>
    <property type="evidence" value="ECO:0007669"/>
    <property type="project" value="UniProtKB-UniRule"/>
</dbReference>
<keyword evidence="11" id="KW-1185">Reference proteome</keyword>
<dbReference type="PANTHER" id="PTHR13085">
    <property type="entry name" value="MICROSOMAL SIGNAL PEPTIDASE 25 KDA SUBUNIT"/>
    <property type="match status" value="1"/>
</dbReference>
<keyword evidence="7 9" id="KW-0472">Membrane</keyword>
<keyword evidence="6 9" id="KW-1133">Transmembrane helix</keyword>
<evidence type="ECO:0000256" key="2">
    <source>
        <dbReference type="ARBA" id="ARBA00007324"/>
    </source>
</evidence>
<evidence type="ECO:0000256" key="4">
    <source>
        <dbReference type="ARBA" id="ARBA00022692"/>
    </source>
</evidence>
<reference evidence="10 11" key="1">
    <citation type="submission" date="2024-11" db="EMBL/GenBank/DDBJ databases">
        <title>Chromosome-level genome assembly of the freshwater bivalve Anodonta woodiana.</title>
        <authorList>
            <person name="Chen X."/>
        </authorList>
    </citation>
    <scope>NUCLEOTIDE SEQUENCE [LARGE SCALE GENOMIC DNA]</scope>
    <source>
        <strain evidence="10">MN2024</strain>
        <tissue evidence="10">Gills</tissue>
    </source>
</reference>
<evidence type="ECO:0000256" key="3">
    <source>
        <dbReference type="ARBA" id="ARBA00017057"/>
    </source>
</evidence>
<keyword evidence="5 9" id="KW-0256">Endoplasmic reticulum</keyword>
<evidence type="ECO:0000256" key="1">
    <source>
        <dbReference type="ARBA" id="ARBA00004477"/>
    </source>
</evidence>
<dbReference type="Pfam" id="PF06703">
    <property type="entry name" value="SPC25"/>
    <property type="match status" value="1"/>
</dbReference>
<dbReference type="PANTHER" id="PTHR13085:SF0">
    <property type="entry name" value="SIGNAL PEPTIDASE COMPLEX SUBUNIT 2"/>
    <property type="match status" value="1"/>
</dbReference>
<comment type="subcellular location">
    <subcellularLocation>
        <location evidence="1 9">Endoplasmic reticulum membrane</location>
        <topology evidence="1 9">Multi-pass membrane protein</topology>
    </subcellularLocation>
</comment>
<dbReference type="GO" id="GO:0006465">
    <property type="term" value="P:signal peptide processing"/>
    <property type="evidence" value="ECO:0007669"/>
    <property type="project" value="UniProtKB-UniRule"/>
</dbReference>
<sequence>MASKKNGSLSLKESTDGTNNKWAIDEKPVKIDKWDTAALKNALDDGAKKVMLDKFGFVENHNLMDMRLLICTIAVAFAMFALIWDYLRPFPESRPVLITCVLSYFVLMGVLTIYTTYMEKGIFLVCHQKDKAGIDPPNVWSLASTLKKYDDTYTLHMTLQDGTKHKTRSEEITKSVASFFDENGTLCFDLYEPEVRMLQGRIAVDKKE</sequence>
<organism evidence="10 11">
    <name type="scientific">Sinanodonta woodiana</name>
    <name type="common">Chinese pond mussel</name>
    <name type="synonym">Anodonta woodiana</name>
    <dbReference type="NCBI Taxonomy" id="1069815"/>
    <lineage>
        <taxon>Eukaryota</taxon>
        <taxon>Metazoa</taxon>
        <taxon>Spiralia</taxon>
        <taxon>Lophotrochozoa</taxon>
        <taxon>Mollusca</taxon>
        <taxon>Bivalvia</taxon>
        <taxon>Autobranchia</taxon>
        <taxon>Heteroconchia</taxon>
        <taxon>Palaeoheterodonta</taxon>
        <taxon>Unionida</taxon>
        <taxon>Unionoidea</taxon>
        <taxon>Unionidae</taxon>
        <taxon>Unioninae</taxon>
        <taxon>Sinanodonta</taxon>
    </lineage>
</organism>
<keyword evidence="4 9" id="KW-0812">Transmembrane</keyword>
<dbReference type="EMBL" id="JBJQND010000016">
    <property type="protein sequence ID" value="KAL3848358.1"/>
    <property type="molecule type" value="Genomic_DNA"/>
</dbReference>
<feature type="transmembrane region" description="Helical" evidence="9">
    <location>
        <begin position="66"/>
        <end position="84"/>
    </location>
</feature>
<evidence type="ECO:0000256" key="8">
    <source>
        <dbReference type="ARBA" id="ARBA00045608"/>
    </source>
</evidence>
<protein>
    <recommendedName>
        <fullName evidence="3 9">Signal peptidase complex subunit 2</fullName>
    </recommendedName>
</protein>
<comment type="similarity">
    <text evidence="2 9">Belongs to the SPCS2 family.</text>
</comment>
<comment type="caution">
    <text evidence="10">The sequence shown here is derived from an EMBL/GenBank/DDBJ whole genome shotgun (WGS) entry which is preliminary data.</text>
</comment>
<evidence type="ECO:0000256" key="6">
    <source>
        <dbReference type="ARBA" id="ARBA00022989"/>
    </source>
</evidence>
<evidence type="ECO:0000256" key="9">
    <source>
        <dbReference type="RuleBase" id="RU368033"/>
    </source>
</evidence>
<dbReference type="Proteomes" id="UP001634394">
    <property type="component" value="Unassembled WGS sequence"/>
</dbReference>
<evidence type="ECO:0000256" key="7">
    <source>
        <dbReference type="ARBA" id="ARBA00023136"/>
    </source>
</evidence>
<proteinExistence type="inferred from homology"/>
<dbReference type="GO" id="GO:0008233">
    <property type="term" value="F:peptidase activity"/>
    <property type="evidence" value="ECO:0007669"/>
    <property type="project" value="UniProtKB-UniRule"/>
</dbReference>
<evidence type="ECO:0000256" key="5">
    <source>
        <dbReference type="ARBA" id="ARBA00022824"/>
    </source>
</evidence>
<evidence type="ECO:0000313" key="10">
    <source>
        <dbReference type="EMBL" id="KAL3848358.1"/>
    </source>
</evidence>
<gene>
    <name evidence="10" type="ORF">ACJMK2_019224</name>
</gene>
<feature type="transmembrane region" description="Helical" evidence="9">
    <location>
        <begin position="96"/>
        <end position="114"/>
    </location>
</feature>
<accession>A0ABD3UJS5</accession>
<comment type="function">
    <text evidence="8 9">Component of the signal peptidase complex (SPC) which catalyzes the cleavage of N-terminal signal sequences from nascent proteins as they are translocated into the lumen of the endoplasmic reticulum. Enhances the enzymatic activity of SPC and facilitates the interactions between different components of the translocation site.</text>
</comment>
<name>A0ABD3UJS5_SINWO</name>
<dbReference type="InterPro" id="IPR009582">
    <property type="entry name" value="Spc2/SPCS2"/>
</dbReference>
<dbReference type="AlphaFoldDB" id="A0ABD3UJS5"/>